<evidence type="ECO:0000313" key="2">
    <source>
        <dbReference type="Proteomes" id="UP000222564"/>
    </source>
</evidence>
<name>A0A2C6M8G3_9FIRM</name>
<evidence type="ECO:0000313" key="1">
    <source>
        <dbReference type="EMBL" id="PHJ37389.1"/>
    </source>
</evidence>
<dbReference type="PANTHER" id="PTHR38455">
    <property type="entry name" value="HYPOTHETICAL CYTOSOLIC PROTEIN"/>
    <property type="match status" value="1"/>
</dbReference>
<comment type="caution">
    <text evidence="1">The sequence shown here is derived from an EMBL/GenBank/DDBJ whole genome shotgun (WGS) entry which is preliminary data.</text>
</comment>
<evidence type="ECO:0008006" key="3">
    <source>
        <dbReference type="Google" id="ProtNLM"/>
    </source>
</evidence>
<dbReference type="InterPro" id="IPR009296">
    <property type="entry name" value="DUF951"/>
</dbReference>
<dbReference type="PANTHER" id="PTHR38455:SF1">
    <property type="entry name" value="DUF951 DOMAIN-CONTAINING PROTEIN"/>
    <property type="match status" value="1"/>
</dbReference>
<dbReference type="Proteomes" id="UP000222564">
    <property type="component" value="Unassembled WGS sequence"/>
</dbReference>
<dbReference type="RefSeq" id="WP_099083696.1">
    <property type="nucleotide sequence ID" value="NZ_AWQQ01000091.1"/>
</dbReference>
<protein>
    <recommendedName>
        <fullName evidence="3">DUF951 domain-containing protein</fullName>
    </recommendedName>
</protein>
<keyword evidence="2" id="KW-1185">Reference proteome</keyword>
<dbReference type="OrthoDB" id="9802710at2"/>
<gene>
    <name evidence="1" type="ORF">P378_15770</name>
</gene>
<organism evidence="1 2">
    <name type="scientific">Desulforamulus profundi</name>
    <dbReference type="NCBI Taxonomy" id="1383067"/>
    <lineage>
        <taxon>Bacteria</taxon>
        <taxon>Bacillati</taxon>
        <taxon>Bacillota</taxon>
        <taxon>Clostridia</taxon>
        <taxon>Eubacteriales</taxon>
        <taxon>Peptococcaceae</taxon>
        <taxon>Desulforamulus</taxon>
    </lineage>
</organism>
<sequence length="81" mass="8892">MHKYQVGDVVQTRKPHPCGNNTWEVMRTGIDFRIKCQKCGRVLMLPRPKFEKSVKAVISSLKAVLKGPVGSLLGIPLGSGC</sequence>
<proteinExistence type="predicted"/>
<reference evidence="1 2" key="1">
    <citation type="submission" date="2013-09" db="EMBL/GenBank/DDBJ databases">
        <title>Biodegradation of hydrocarbons in the deep terrestrial subsurface : characterization of a microbial consortium composed of two Desulfotomaculum species originating from a deep geological formation.</title>
        <authorList>
            <person name="Aullo T."/>
            <person name="Berlendis S."/>
            <person name="Lascourreges J.-F."/>
            <person name="Dessort D."/>
            <person name="Saint-Laurent S."/>
            <person name="Schraauwers B."/>
            <person name="Mas J."/>
            <person name="Magot M."/>
            <person name="Ranchou-Peyruse A."/>
        </authorList>
    </citation>
    <scope>NUCLEOTIDE SEQUENCE [LARGE SCALE GENOMIC DNA]</scope>
    <source>
        <strain evidence="1 2">Bs107</strain>
    </source>
</reference>
<accession>A0A2C6M8G3</accession>
<dbReference type="EMBL" id="AWQQ01000091">
    <property type="protein sequence ID" value="PHJ37389.1"/>
    <property type="molecule type" value="Genomic_DNA"/>
</dbReference>
<dbReference type="AlphaFoldDB" id="A0A2C6M8G3"/>
<dbReference type="Pfam" id="PF06107">
    <property type="entry name" value="DUF951"/>
    <property type="match status" value="1"/>
</dbReference>